<sequence length="274" mass="30740">MSDIGPLLKHWRNARRLSQLTLASQASVSTRHLCFLETGRARPSRAMVLRLADVLDVPLRERNTLLLSAGFSPEFQESPLAAPALSAVSNALEAILAQQEPFPALVMDRNWDIQHTNTAARRFFAYLHDNQEGTPPGPPNVLRRMFHPDGIRRHISNWNEVAEALIRRVRREAIGGVTDQHAQRILDEVLDYPGVPPSLRTLDPATPQLPIVPVRYARAGRRFDYFSTVTTLGTPQDVTLQELRIECFFPMDDQTRAQAQQLAELADETGRSPG</sequence>
<organism evidence="2 3">
    <name type="scientific">Streptacidiphilus cavernicola</name>
    <dbReference type="NCBI Taxonomy" id="3342716"/>
    <lineage>
        <taxon>Bacteria</taxon>
        <taxon>Bacillati</taxon>
        <taxon>Actinomycetota</taxon>
        <taxon>Actinomycetes</taxon>
        <taxon>Kitasatosporales</taxon>
        <taxon>Streptomycetaceae</taxon>
        <taxon>Streptacidiphilus</taxon>
    </lineage>
</organism>
<feature type="domain" description="HTH cro/C1-type" evidence="1">
    <location>
        <begin position="8"/>
        <end position="62"/>
    </location>
</feature>
<evidence type="ECO:0000313" key="2">
    <source>
        <dbReference type="EMBL" id="MFC1403513.1"/>
    </source>
</evidence>
<dbReference type="Pfam" id="PF17765">
    <property type="entry name" value="MLTR_LBD"/>
    <property type="match status" value="1"/>
</dbReference>
<name>A0ABV6UPX5_9ACTN</name>
<comment type="caution">
    <text evidence="2">The sequence shown here is derived from an EMBL/GenBank/DDBJ whole genome shotgun (WGS) entry which is preliminary data.</text>
</comment>
<dbReference type="InterPro" id="IPR010982">
    <property type="entry name" value="Lambda_DNA-bd_dom_sf"/>
</dbReference>
<dbReference type="InterPro" id="IPR001387">
    <property type="entry name" value="Cro/C1-type_HTH"/>
</dbReference>
<dbReference type="PROSITE" id="PS50943">
    <property type="entry name" value="HTH_CROC1"/>
    <property type="match status" value="1"/>
</dbReference>
<keyword evidence="3" id="KW-1185">Reference proteome</keyword>
<accession>A0ABV6UPX5</accession>
<evidence type="ECO:0000313" key="3">
    <source>
        <dbReference type="Proteomes" id="UP001592528"/>
    </source>
</evidence>
<dbReference type="EMBL" id="JBHEZZ010000010">
    <property type="protein sequence ID" value="MFC1403513.1"/>
    <property type="molecule type" value="Genomic_DNA"/>
</dbReference>
<reference evidence="2 3" key="1">
    <citation type="submission" date="2024-09" db="EMBL/GenBank/DDBJ databases">
        <authorList>
            <person name="Lee S.D."/>
        </authorList>
    </citation>
    <scope>NUCLEOTIDE SEQUENCE [LARGE SCALE GENOMIC DNA]</scope>
    <source>
        <strain evidence="2 3">N1-5</strain>
    </source>
</reference>
<dbReference type="SUPFAM" id="SSF47413">
    <property type="entry name" value="lambda repressor-like DNA-binding domains"/>
    <property type="match status" value="1"/>
</dbReference>
<dbReference type="CDD" id="cd00093">
    <property type="entry name" value="HTH_XRE"/>
    <property type="match status" value="1"/>
</dbReference>
<evidence type="ECO:0000259" key="1">
    <source>
        <dbReference type="PROSITE" id="PS50943"/>
    </source>
</evidence>
<dbReference type="Pfam" id="PF13560">
    <property type="entry name" value="HTH_31"/>
    <property type="match status" value="1"/>
</dbReference>
<dbReference type="InterPro" id="IPR041413">
    <property type="entry name" value="MLTR_LBD"/>
</dbReference>
<dbReference type="Gene3D" id="1.10.260.40">
    <property type="entry name" value="lambda repressor-like DNA-binding domains"/>
    <property type="match status" value="1"/>
</dbReference>
<protein>
    <submittedName>
        <fullName evidence="2">Helix-turn-helix domain-containing protein</fullName>
    </submittedName>
</protein>
<dbReference type="Gene3D" id="3.30.450.180">
    <property type="match status" value="1"/>
</dbReference>
<dbReference type="SMART" id="SM00530">
    <property type="entry name" value="HTH_XRE"/>
    <property type="match status" value="1"/>
</dbReference>
<dbReference type="Proteomes" id="UP001592528">
    <property type="component" value="Unassembled WGS sequence"/>
</dbReference>
<dbReference type="PANTHER" id="PTHR35010">
    <property type="entry name" value="BLL4672 PROTEIN-RELATED"/>
    <property type="match status" value="1"/>
</dbReference>
<proteinExistence type="predicted"/>
<dbReference type="PANTHER" id="PTHR35010:SF4">
    <property type="entry name" value="BLL5781 PROTEIN"/>
    <property type="match status" value="1"/>
</dbReference>
<dbReference type="RefSeq" id="WP_037595526.1">
    <property type="nucleotide sequence ID" value="NZ_JBHEZZ010000010.1"/>
</dbReference>
<gene>
    <name evidence="2" type="ORF">ACEZDJ_19670</name>
</gene>